<keyword evidence="3" id="KW-0175">Coiled coil</keyword>
<evidence type="ECO:0000313" key="7">
    <source>
        <dbReference type="Proteomes" id="UP001163105"/>
    </source>
</evidence>
<sequence>MEETEILVRVRCVALNPTDFKHVDILSPRGAVIGCDYSGTVAKVGGKAPGNWKIGDRVAGWVHGGLYPDRGSFAEYLRIPGDLAWKIPSSVSDEEATTFGVSAVTAMLALNTRLNVPWIDNGPATGRSDTPILIYSGSTSAGLYAIQLAKLAGLKVVTTASTRSHNLVKEYGADEVFDYRSPTAVADILRVYPNIDRALDCYSEGGSTRFCAEVVSKNRGRVVTLLDSGKTTMDGVEIDFLLAYSVFNEEFQWLPPFGPKFARRPSDNAALRRFYSTLPEVSKRLRPPPLKKIDGGLDQLRCPDIDVLDNSTHLPAELRSSLINTAQAVNDYGNDNNNNIEREPSKEVSKSNLAKHKKSQACRLTHGTNSPDNNDVPMAVSSTTLPGVGHMQSKARMKRRRRENTDDDDDDDDDDDGATHQELKRLRQDLSEERRRHAETMEEVQKLKRALQEANDNSKEEKRQLGVLLETVRNLSGIVLRMGGSNSGVVGQHEGTF</sequence>
<organism evidence="6 7">
    <name type="scientific">Purpureocillium lavendulum</name>
    <dbReference type="NCBI Taxonomy" id="1247861"/>
    <lineage>
        <taxon>Eukaryota</taxon>
        <taxon>Fungi</taxon>
        <taxon>Dikarya</taxon>
        <taxon>Ascomycota</taxon>
        <taxon>Pezizomycotina</taxon>
        <taxon>Sordariomycetes</taxon>
        <taxon>Hypocreomycetidae</taxon>
        <taxon>Hypocreales</taxon>
        <taxon>Ophiocordycipitaceae</taxon>
        <taxon>Purpureocillium</taxon>
    </lineage>
</organism>
<evidence type="ECO:0000259" key="5">
    <source>
        <dbReference type="SMART" id="SM00829"/>
    </source>
</evidence>
<dbReference type="InterPro" id="IPR013154">
    <property type="entry name" value="ADH-like_N"/>
</dbReference>
<name>A0AB34G766_9HYPO</name>
<gene>
    <name evidence="6" type="ORF">O9K51_02005</name>
</gene>
<dbReference type="Gene3D" id="3.40.50.720">
    <property type="entry name" value="NAD(P)-binding Rossmann-like Domain"/>
    <property type="match status" value="1"/>
</dbReference>
<dbReference type="InterPro" id="IPR013149">
    <property type="entry name" value="ADH-like_C"/>
</dbReference>
<dbReference type="Pfam" id="PF08240">
    <property type="entry name" value="ADH_N"/>
    <property type="match status" value="1"/>
</dbReference>
<feature type="compositionally biased region" description="Basic residues" evidence="4">
    <location>
        <begin position="393"/>
        <end position="402"/>
    </location>
</feature>
<evidence type="ECO:0000256" key="1">
    <source>
        <dbReference type="ARBA" id="ARBA00008072"/>
    </source>
</evidence>
<dbReference type="GO" id="GO:0016651">
    <property type="term" value="F:oxidoreductase activity, acting on NAD(P)H"/>
    <property type="evidence" value="ECO:0007669"/>
    <property type="project" value="InterPro"/>
</dbReference>
<dbReference type="InterPro" id="IPR036291">
    <property type="entry name" value="NAD(P)-bd_dom_sf"/>
</dbReference>
<dbReference type="InterPro" id="IPR011032">
    <property type="entry name" value="GroES-like_sf"/>
</dbReference>
<dbReference type="Proteomes" id="UP001163105">
    <property type="component" value="Unassembled WGS sequence"/>
</dbReference>
<dbReference type="AlphaFoldDB" id="A0AB34G766"/>
<feature type="compositionally biased region" description="Low complexity" evidence="4">
    <location>
        <begin position="330"/>
        <end position="339"/>
    </location>
</feature>
<accession>A0AB34G766</accession>
<dbReference type="SUPFAM" id="SSF51735">
    <property type="entry name" value="NAD(P)-binding Rossmann-fold domains"/>
    <property type="match status" value="1"/>
</dbReference>
<dbReference type="EMBL" id="JAQHRD010000001">
    <property type="protein sequence ID" value="KAJ6447230.1"/>
    <property type="molecule type" value="Genomic_DNA"/>
</dbReference>
<evidence type="ECO:0000313" key="6">
    <source>
        <dbReference type="EMBL" id="KAJ6447230.1"/>
    </source>
</evidence>
<evidence type="ECO:0000256" key="2">
    <source>
        <dbReference type="ARBA" id="ARBA00023002"/>
    </source>
</evidence>
<evidence type="ECO:0000256" key="4">
    <source>
        <dbReference type="SAM" id="MobiDB-lite"/>
    </source>
</evidence>
<protein>
    <submittedName>
        <fullName evidence="6">Oxidoreductase</fullName>
    </submittedName>
</protein>
<feature type="compositionally biased region" description="Acidic residues" evidence="4">
    <location>
        <begin position="405"/>
        <end position="416"/>
    </location>
</feature>
<dbReference type="InterPro" id="IPR020843">
    <property type="entry name" value="ER"/>
</dbReference>
<dbReference type="Pfam" id="PF00107">
    <property type="entry name" value="ADH_zinc_N"/>
    <property type="match status" value="1"/>
</dbReference>
<feature type="coiled-coil region" evidence="3">
    <location>
        <begin position="420"/>
        <end position="471"/>
    </location>
</feature>
<comment type="caution">
    <text evidence="6">The sequence shown here is derived from an EMBL/GenBank/DDBJ whole genome shotgun (WGS) entry which is preliminary data.</text>
</comment>
<proteinExistence type="inferred from homology"/>
<feature type="compositionally biased region" description="Basic and acidic residues" evidence="4">
    <location>
        <begin position="340"/>
        <end position="349"/>
    </location>
</feature>
<dbReference type="PANTHER" id="PTHR45348:SF7">
    <property type="entry name" value="ZINC BINDING OXIDOREDUCTASE, PUTATIVE-RELATED"/>
    <property type="match status" value="1"/>
</dbReference>
<evidence type="ECO:0000256" key="3">
    <source>
        <dbReference type="SAM" id="Coils"/>
    </source>
</evidence>
<dbReference type="CDD" id="cd08249">
    <property type="entry name" value="enoyl_reductase_like"/>
    <property type="match status" value="1"/>
</dbReference>
<keyword evidence="7" id="KW-1185">Reference proteome</keyword>
<dbReference type="Gene3D" id="3.90.180.10">
    <property type="entry name" value="Medium-chain alcohol dehydrogenases, catalytic domain"/>
    <property type="match status" value="1"/>
</dbReference>
<keyword evidence="2" id="KW-0560">Oxidoreductase</keyword>
<feature type="region of interest" description="Disordered" evidence="4">
    <location>
        <begin position="329"/>
        <end position="419"/>
    </location>
</feature>
<feature type="domain" description="Enoyl reductase (ER)" evidence="5">
    <location>
        <begin position="1"/>
        <end position="297"/>
    </location>
</feature>
<comment type="similarity">
    <text evidence="1">Belongs to the zinc-containing alcohol dehydrogenase family.</text>
</comment>
<reference evidence="6" key="1">
    <citation type="submission" date="2023-01" db="EMBL/GenBank/DDBJ databases">
        <title>The growth and conidiation of Purpureocillium lavendulum are regulated by nitrogen source and histone H3K14 acetylation.</title>
        <authorList>
            <person name="Tang P."/>
            <person name="Han J."/>
            <person name="Zhang C."/>
            <person name="Tang P."/>
            <person name="Qi F."/>
            <person name="Zhang K."/>
            <person name="Liang L."/>
        </authorList>
    </citation>
    <scope>NUCLEOTIDE SEQUENCE</scope>
    <source>
        <strain evidence="6">YMF1.00683</strain>
    </source>
</reference>
<dbReference type="PANTHER" id="PTHR45348">
    <property type="entry name" value="HYPOTHETICAL OXIDOREDUCTASE (EUROFUNG)"/>
    <property type="match status" value="1"/>
</dbReference>
<dbReference type="SMART" id="SM00829">
    <property type="entry name" value="PKS_ER"/>
    <property type="match status" value="1"/>
</dbReference>
<dbReference type="SUPFAM" id="SSF50129">
    <property type="entry name" value="GroES-like"/>
    <property type="match status" value="1"/>
</dbReference>
<dbReference type="InterPro" id="IPR047122">
    <property type="entry name" value="Trans-enoyl_RdTase-like"/>
</dbReference>